<evidence type="ECO:0000313" key="3">
    <source>
        <dbReference type="Proteomes" id="UP000500826"/>
    </source>
</evidence>
<sequence>MMDEHAEVRRMLRDSAGEFARSRLASTHVRELRDVGPDAAHALWREMAELGWSGLMVDAERGGSGLGLREMAVVLEELGRAAAPQPLAACAVLGACVLAASEPSPLRDEVLAGLADGSLVPAVAGRKAHGLGHPLPARRSRKPFRADGRFVAPNPWCGPERTGADW</sequence>
<dbReference type="SUPFAM" id="SSF56645">
    <property type="entry name" value="Acyl-CoA dehydrogenase NM domain-like"/>
    <property type="match status" value="1"/>
</dbReference>
<feature type="domain" description="Acyl-CoA dehydrogenase/oxidase N-terminal" evidence="1">
    <location>
        <begin position="9"/>
        <end position="117"/>
    </location>
</feature>
<dbReference type="Pfam" id="PF02771">
    <property type="entry name" value="Acyl-CoA_dh_N"/>
    <property type="match status" value="1"/>
</dbReference>
<reference evidence="2 3" key="1">
    <citation type="submission" date="2020-05" db="EMBL/GenBank/DDBJ databases">
        <title>Ramlibacter rhizophilus sp. nov., isolated from rhizosphere soil of national flower Mugunghwa from South Korea.</title>
        <authorList>
            <person name="Zheng-Fei Y."/>
            <person name="Huan T."/>
        </authorList>
    </citation>
    <scope>NUCLEOTIDE SEQUENCE [LARGE SCALE GENOMIC DNA]</scope>
    <source>
        <strain evidence="2 3">H242</strain>
    </source>
</reference>
<reference evidence="2 3" key="2">
    <citation type="submission" date="2020-05" db="EMBL/GenBank/DDBJ databases">
        <authorList>
            <person name="Khan S.A."/>
            <person name="Jeon C.O."/>
            <person name="Chun B.H."/>
        </authorList>
    </citation>
    <scope>NUCLEOTIDE SEQUENCE [LARGE SCALE GENOMIC DNA]</scope>
    <source>
        <strain evidence="2 3">H242</strain>
    </source>
</reference>
<dbReference type="Gene3D" id="1.10.540.10">
    <property type="entry name" value="Acyl-CoA dehydrogenase/oxidase, N-terminal domain"/>
    <property type="match status" value="1"/>
</dbReference>
<accession>A0ABX6P6U4</accession>
<evidence type="ECO:0000259" key="1">
    <source>
        <dbReference type="Pfam" id="PF02771"/>
    </source>
</evidence>
<dbReference type="Proteomes" id="UP000500826">
    <property type="component" value="Chromosome"/>
</dbReference>
<dbReference type="InterPro" id="IPR009100">
    <property type="entry name" value="AcylCoA_DH/oxidase_NM_dom_sf"/>
</dbReference>
<name>A0ABX6P6U4_9BURK</name>
<proteinExistence type="predicted"/>
<organism evidence="2 3">
    <name type="scientific">Ramlibacter terrae</name>
    <dbReference type="NCBI Taxonomy" id="2732511"/>
    <lineage>
        <taxon>Bacteria</taxon>
        <taxon>Pseudomonadati</taxon>
        <taxon>Pseudomonadota</taxon>
        <taxon>Betaproteobacteria</taxon>
        <taxon>Burkholderiales</taxon>
        <taxon>Comamonadaceae</taxon>
        <taxon>Ramlibacter</taxon>
    </lineage>
</organism>
<evidence type="ECO:0000313" key="2">
    <source>
        <dbReference type="EMBL" id="QJW85189.1"/>
    </source>
</evidence>
<dbReference type="EMBL" id="CP053418">
    <property type="protein sequence ID" value="QJW85189.1"/>
    <property type="molecule type" value="Genomic_DNA"/>
</dbReference>
<dbReference type="InterPro" id="IPR037069">
    <property type="entry name" value="AcylCoA_DH/ox_N_sf"/>
</dbReference>
<keyword evidence="3" id="KW-1185">Reference proteome</keyword>
<dbReference type="InterPro" id="IPR013786">
    <property type="entry name" value="AcylCoA_DH/ox_N"/>
</dbReference>
<gene>
    <name evidence="2" type="ORF">HK414_22410</name>
</gene>
<protein>
    <submittedName>
        <fullName evidence="2">Acyl-CoA dehydrogenase family protein</fullName>
    </submittedName>
</protein>